<evidence type="ECO:0000313" key="1">
    <source>
        <dbReference type="EMBL" id="KAK9892474.1"/>
    </source>
</evidence>
<protein>
    <submittedName>
        <fullName evidence="1">Uncharacterized protein</fullName>
    </submittedName>
</protein>
<gene>
    <name evidence="1" type="ORF">WA026_020465</name>
</gene>
<dbReference type="EMBL" id="JARQZJ010000135">
    <property type="protein sequence ID" value="KAK9892474.1"/>
    <property type="molecule type" value="Genomic_DNA"/>
</dbReference>
<dbReference type="AlphaFoldDB" id="A0AAW1VAS4"/>
<comment type="caution">
    <text evidence="1">The sequence shown here is derived from an EMBL/GenBank/DDBJ whole genome shotgun (WGS) entry which is preliminary data.</text>
</comment>
<accession>A0AAW1VAS4</accession>
<reference evidence="1 2" key="1">
    <citation type="submission" date="2023-03" db="EMBL/GenBank/DDBJ databases">
        <title>Genome insight into feeding habits of ladybird beetles.</title>
        <authorList>
            <person name="Li H.-S."/>
            <person name="Huang Y.-H."/>
            <person name="Pang H."/>
        </authorList>
    </citation>
    <scope>NUCLEOTIDE SEQUENCE [LARGE SCALE GENOMIC DNA]</scope>
    <source>
        <strain evidence="1">SYSU_2023b</strain>
        <tissue evidence="1">Whole body</tissue>
    </source>
</reference>
<evidence type="ECO:0000313" key="2">
    <source>
        <dbReference type="Proteomes" id="UP001431783"/>
    </source>
</evidence>
<keyword evidence="2" id="KW-1185">Reference proteome</keyword>
<sequence length="100" mass="11448">MSDHLAQELKLFLNFSGDNKKKKTVLKHQINDENIEKFKELLIGVNWSNVMDNDPDEAYENFHVILLGCFEGCFPIKETIVRGDNRLTNKDDEAVGALSH</sequence>
<organism evidence="1 2">
    <name type="scientific">Henosepilachna vigintioctopunctata</name>
    <dbReference type="NCBI Taxonomy" id="420089"/>
    <lineage>
        <taxon>Eukaryota</taxon>
        <taxon>Metazoa</taxon>
        <taxon>Ecdysozoa</taxon>
        <taxon>Arthropoda</taxon>
        <taxon>Hexapoda</taxon>
        <taxon>Insecta</taxon>
        <taxon>Pterygota</taxon>
        <taxon>Neoptera</taxon>
        <taxon>Endopterygota</taxon>
        <taxon>Coleoptera</taxon>
        <taxon>Polyphaga</taxon>
        <taxon>Cucujiformia</taxon>
        <taxon>Coccinelloidea</taxon>
        <taxon>Coccinellidae</taxon>
        <taxon>Epilachninae</taxon>
        <taxon>Epilachnini</taxon>
        <taxon>Henosepilachna</taxon>
    </lineage>
</organism>
<name>A0AAW1VAS4_9CUCU</name>
<dbReference type="Proteomes" id="UP001431783">
    <property type="component" value="Unassembled WGS sequence"/>
</dbReference>
<proteinExistence type="predicted"/>